<dbReference type="PANTHER" id="PTHR11772">
    <property type="entry name" value="ASPARAGINE SYNTHETASE"/>
    <property type="match status" value="1"/>
</dbReference>
<keyword evidence="3" id="KW-0028">Amino-acid biosynthesis</keyword>
<dbReference type="SUPFAM" id="SSF52402">
    <property type="entry name" value="Adenine nucleotide alpha hydrolases-like"/>
    <property type="match status" value="1"/>
</dbReference>
<dbReference type="GO" id="GO:0005829">
    <property type="term" value="C:cytosol"/>
    <property type="evidence" value="ECO:0007669"/>
    <property type="project" value="TreeGrafter"/>
</dbReference>
<evidence type="ECO:0000256" key="2">
    <source>
        <dbReference type="ARBA" id="ARBA00022598"/>
    </source>
</evidence>
<dbReference type="CDD" id="cd01991">
    <property type="entry name" value="Asn_synthase_B_C"/>
    <property type="match status" value="1"/>
</dbReference>
<protein>
    <recommendedName>
        <fullName evidence="1">asparagine synthase (glutamine-hydrolyzing)</fullName>
        <ecNumber evidence="1">6.3.5.4</ecNumber>
    </recommendedName>
</protein>
<organism evidence="11 12">
    <name type="scientific">candidate division KD3-62 bacterium DG_56</name>
    <dbReference type="NCBI Taxonomy" id="1704032"/>
    <lineage>
        <taxon>Bacteria</taxon>
        <taxon>candidate division KD3-62</taxon>
    </lineage>
</organism>
<evidence type="ECO:0000313" key="12">
    <source>
        <dbReference type="Proteomes" id="UP000052020"/>
    </source>
</evidence>
<evidence type="ECO:0000256" key="4">
    <source>
        <dbReference type="ARBA" id="ARBA00022741"/>
    </source>
</evidence>
<gene>
    <name evidence="11" type="ORF">AMK68_04025</name>
</gene>
<dbReference type="Gene3D" id="3.60.20.10">
    <property type="entry name" value="Glutamine Phosphoribosylpyrophosphate, subunit 1, domain 1"/>
    <property type="match status" value="1"/>
</dbReference>
<proteinExistence type="predicted"/>
<dbReference type="PANTHER" id="PTHR11772:SF2">
    <property type="entry name" value="ASPARAGINE SYNTHETASE [GLUTAMINE-HYDROLYZING]"/>
    <property type="match status" value="1"/>
</dbReference>
<dbReference type="GO" id="GO:0004066">
    <property type="term" value="F:asparagine synthase (glutamine-hydrolyzing) activity"/>
    <property type="evidence" value="ECO:0007669"/>
    <property type="project" value="UniProtKB-EC"/>
</dbReference>
<name>A0A0S7XMI5_9BACT</name>
<dbReference type="EMBL" id="LIZY01000088">
    <property type="protein sequence ID" value="KPJ63305.1"/>
    <property type="molecule type" value="Genomic_DNA"/>
</dbReference>
<dbReference type="PATRIC" id="fig|1704032.3.peg.652"/>
<comment type="pathway">
    <text evidence="7">Amino-acid biosynthesis.</text>
</comment>
<dbReference type="InterPro" id="IPR029055">
    <property type="entry name" value="Ntn_hydrolases_N"/>
</dbReference>
<sequence>MAGIVGIARANEEQLTARALAKIAHRGGTGRHLQSHDHATLGQAWPRAQEPYAIGADQHPVVLDGGTYNWTDLGVVATCPLEALAIAYRSLGPGFVADLHGPFALAIAAADGVFVARDLLGRSPLYYGRHQGSLCFASELKALAGWAEEISEFPPGHYYDPTEGLVAFARLETRPTLELPPDEIAAQLRHRLVASVRKRVGNGETGAWLSGGLDSATMTALARRQVPRLDTFAAGIEDAPDLEYARAVAEFAGTQHHERICTADEMLATLPEVIYHLESFDALLVRSSVMNFLAGRLASQYVPAVLSGEGGDELFAGYAYLKSLDLADLPDELIDITRRLCNTALQRVDRCSASHGLVARTGFLDRDVVEFALQIPVEMKLGGKDEPVEKWILRQAMEGLLPDEVLTRPKSKFWEGAGVGDLLATHAEKVISDSEFRRQRALPNGSRLRTKEELFYYRIFRDEFGDAISPDLIGRTKRPPVVR</sequence>
<evidence type="ECO:0000313" key="11">
    <source>
        <dbReference type="EMBL" id="KPJ63305.1"/>
    </source>
</evidence>
<evidence type="ECO:0000256" key="3">
    <source>
        <dbReference type="ARBA" id="ARBA00022605"/>
    </source>
</evidence>
<evidence type="ECO:0000259" key="10">
    <source>
        <dbReference type="PROSITE" id="PS51278"/>
    </source>
</evidence>
<dbReference type="SUPFAM" id="SSF56235">
    <property type="entry name" value="N-terminal nucleophile aminohydrolases (Ntn hydrolases)"/>
    <property type="match status" value="1"/>
</dbReference>
<dbReference type="GO" id="GO:0006529">
    <property type="term" value="P:asparagine biosynthetic process"/>
    <property type="evidence" value="ECO:0007669"/>
    <property type="project" value="UniProtKB-KW"/>
</dbReference>
<evidence type="ECO:0000256" key="6">
    <source>
        <dbReference type="ARBA" id="ARBA00022888"/>
    </source>
</evidence>
<dbReference type="PIRSF" id="PIRSF001589">
    <property type="entry name" value="Asn_synthetase_glu-h"/>
    <property type="match status" value="1"/>
</dbReference>
<dbReference type="Proteomes" id="UP000052020">
    <property type="component" value="Unassembled WGS sequence"/>
</dbReference>
<accession>A0A0S7XMI5</accession>
<dbReference type="Pfam" id="PF00733">
    <property type="entry name" value="Asn_synthase"/>
    <property type="match status" value="2"/>
</dbReference>
<keyword evidence="5" id="KW-0067">ATP-binding</keyword>
<comment type="caution">
    <text evidence="11">The sequence shown here is derived from an EMBL/GenBank/DDBJ whole genome shotgun (WGS) entry which is preliminary data.</text>
</comment>
<dbReference type="InterPro" id="IPR017932">
    <property type="entry name" value="GATase_2_dom"/>
</dbReference>
<evidence type="ECO:0000256" key="9">
    <source>
        <dbReference type="PIRSR" id="PIRSR001589-3"/>
    </source>
</evidence>
<evidence type="ECO:0000256" key="1">
    <source>
        <dbReference type="ARBA" id="ARBA00012737"/>
    </source>
</evidence>
<dbReference type="EC" id="6.3.5.4" evidence="1"/>
<evidence type="ECO:0000256" key="8">
    <source>
        <dbReference type="ARBA" id="ARBA00048741"/>
    </source>
</evidence>
<keyword evidence="4" id="KW-0547">Nucleotide-binding</keyword>
<feature type="domain" description="Glutamine amidotransferase type-2" evidence="10">
    <location>
        <begin position="2"/>
        <end position="164"/>
    </location>
</feature>
<reference evidence="11 12" key="1">
    <citation type="journal article" date="2015" name="Microbiome">
        <title>Genomic resolution of linkages in carbon, nitrogen, and sulfur cycling among widespread estuary sediment bacteria.</title>
        <authorList>
            <person name="Baker B.J."/>
            <person name="Lazar C.S."/>
            <person name="Teske A.P."/>
            <person name="Dick G.J."/>
        </authorList>
    </citation>
    <scope>NUCLEOTIDE SEQUENCE [LARGE SCALE GENOMIC DNA]</scope>
    <source>
        <strain evidence="11">DG_56</strain>
    </source>
</reference>
<keyword evidence="6" id="KW-0061">Asparagine biosynthesis</keyword>
<dbReference type="Pfam" id="PF13537">
    <property type="entry name" value="GATase_7"/>
    <property type="match status" value="1"/>
</dbReference>
<dbReference type="InterPro" id="IPR014729">
    <property type="entry name" value="Rossmann-like_a/b/a_fold"/>
</dbReference>
<dbReference type="InterPro" id="IPR006426">
    <property type="entry name" value="Asn_synth_AEB"/>
</dbReference>
<dbReference type="Gene3D" id="3.40.50.620">
    <property type="entry name" value="HUPs"/>
    <property type="match status" value="1"/>
</dbReference>
<comment type="catalytic activity">
    <reaction evidence="8">
        <text>L-aspartate + L-glutamine + ATP + H2O = L-asparagine + L-glutamate + AMP + diphosphate + H(+)</text>
        <dbReference type="Rhea" id="RHEA:12228"/>
        <dbReference type="ChEBI" id="CHEBI:15377"/>
        <dbReference type="ChEBI" id="CHEBI:15378"/>
        <dbReference type="ChEBI" id="CHEBI:29985"/>
        <dbReference type="ChEBI" id="CHEBI:29991"/>
        <dbReference type="ChEBI" id="CHEBI:30616"/>
        <dbReference type="ChEBI" id="CHEBI:33019"/>
        <dbReference type="ChEBI" id="CHEBI:58048"/>
        <dbReference type="ChEBI" id="CHEBI:58359"/>
        <dbReference type="ChEBI" id="CHEBI:456215"/>
        <dbReference type="EC" id="6.3.5.4"/>
    </reaction>
</comment>
<evidence type="ECO:0000256" key="5">
    <source>
        <dbReference type="ARBA" id="ARBA00022840"/>
    </source>
</evidence>
<dbReference type="AlphaFoldDB" id="A0A0S7XMI5"/>
<feature type="site" description="Important for beta-aspartyl-AMP intermediate formation" evidence="9">
    <location>
        <position position="309"/>
    </location>
</feature>
<dbReference type="InterPro" id="IPR001962">
    <property type="entry name" value="Asn_synthase"/>
</dbReference>
<dbReference type="GO" id="GO:0005524">
    <property type="term" value="F:ATP binding"/>
    <property type="evidence" value="ECO:0007669"/>
    <property type="project" value="UniProtKB-KW"/>
</dbReference>
<dbReference type="InterPro" id="IPR050795">
    <property type="entry name" value="Asn_Synthetase"/>
</dbReference>
<evidence type="ECO:0000256" key="7">
    <source>
        <dbReference type="ARBA" id="ARBA00029440"/>
    </source>
</evidence>
<dbReference type="PROSITE" id="PS51278">
    <property type="entry name" value="GATASE_TYPE_2"/>
    <property type="match status" value="1"/>
</dbReference>
<keyword evidence="2" id="KW-0436">Ligase</keyword>